<comment type="caution">
    <text evidence="2">The sequence shown here is derived from an EMBL/GenBank/DDBJ whole genome shotgun (WGS) entry which is preliminary data.</text>
</comment>
<sequence>PRDADNLSLRVENVCISRRGTLFYCTSFWNLQLPLACNAQVKKTVETYDNGQIKSISYKNKKTGLLEGHCVSYMEDGRLLLEEDYKEGLRDGQVKYYDRYGNIASIVSYVKGEKQGKLYMYKKTSYPGETPRLDYIENYEKGKLQGMTYVYDQYGQKIIERARYVDGLCIEDTTTIPRGTLYEWVTIGPDGTYFTGIHKSKFVPVKKNVTVRQIIRRAPVVQRSTTAKNVKAKPVLRHNPTPITKPKPQSQPKIESKPRMKTNDDGTIRME</sequence>
<proteinExistence type="predicted"/>
<evidence type="ECO:0000256" key="1">
    <source>
        <dbReference type="SAM" id="MobiDB-lite"/>
    </source>
</evidence>
<evidence type="ECO:0000313" key="2">
    <source>
        <dbReference type="EMBL" id="SNR79073.1"/>
    </source>
</evidence>
<dbReference type="Proteomes" id="UP000198427">
    <property type="component" value="Unassembled WGS sequence"/>
</dbReference>
<accession>A0AA94ITV6</accession>
<organism evidence="2 3">
    <name type="scientific">Prevotella jejuni</name>
    <dbReference type="NCBI Taxonomy" id="1177574"/>
    <lineage>
        <taxon>Bacteria</taxon>
        <taxon>Pseudomonadati</taxon>
        <taxon>Bacteroidota</taxon>
        <taxon>Bacteroidia</taxon>
        <taxon>Bacteroidales</taxon>
        <taxon>Prevotellaceae</taxon>
        <taxon>Prevotella</taxon>
    </lineage>
</organism>
<feature type="compositionally biased region" description="Basic and acidic residues" evidence="1">
    <location>
        <begin position="254"/>
        <end position="271"/>
    </location>
</feature>
<dbReference type="Gene3D" id="3.90.930.1">
    <property type="match status" value="1"/>
</dbReference>
<keyword evidence="3" id="KW-1185">Reference proteome</keyword>
<gene>
    <name evidence="2" type="ORF">SAMN06265364_1111</name>
</gene>
<reference evidence="2 3" key="1">
    <citation type="submission" date="2017-06" db="EMBL/GenBank/DDBJ databases">
        <authorList>
            <person name="Varghese N."/>
            <person name="Submissions S."/>
        </authorList>
    </citation>
    <scope>NUCLEOTIDE SEQUENCE [LARGE SCALE GENOMIC DNA]</scope>
    <source>
        <strain evidence="2 3">DSM 26989</strain>
    </source>
</reference>
<name>A0AA94ITV6_9BACT</name>
<dbReference type="SUPFAM" id="SSF82185">
    <property type="entry name" value="Histone H3 K4-specific methyltransferase SET7/9 N-terminal domain"/>
    <property type="match status" value="1"/>
</dbReference>
<feature type="non-terminal residue" evidence="2">
    <location>
        <position position="1"/>
    </location>
</feature>
<dbReference type="EMBL" id="FZNZ01000011">
    <property type="protein sequence ID" value="SNR79073.1"/>
    <property type="molecule type" value="Genomic_DNA"/>
</dbReference>
<protein>
    <submittedName>
        <fullName evidence="2">Uncharacterized protein</fullName>
    </submittedName>
</protein>
<dbReference type="AlphaFoldDB" id="A0AA94ITV6"/>
<evidence type="ECO:0000313" key="3">
    <source>
        <dbReference type="Proteomes" id="UP000198427"/>
    </source>
</evidence>
<feature type="region of interest" description="Disordered" evidence="1">
    <location>
        <begin position="225"/>
        <end position="271"/>
    </location>
</feature>